<sequence length="44" mass="4662">MAQSVARSAVNRKVPGSSPATWHVQLLSGLTALTLPSLQVWVFG</sequence>
<gene>
    <name evidence="1" type="ORF">PROFUN_05558</name>
</gene>
<organism evidence="1 2">
    <name type="scientific">Planoprotostelium fungivorum</name>
    <dbReference type="NCBI Taxonomy" id="1890364"/>
    <lineage>
        <taxon>Eukaryota</taxon>
        <taxon>Amoebozoa</taxon>
        <taxon>Evosea</taxon>
        <taxon>Variosea</taxon>
        <taxon>Cavosteliida</taxon>
        <taxon>Cavosteliaceae</taxon>
        <taxon>Planoprotostelium</taxon>
    </lineage>
</organism>
<accession>A0A2P6N048</accession>
<reference evidence="1 2" key="1">
    <citation type="journal article" date="2018" name="Genome Biol. Evol.">
        <title>Multiple Roots of Fruiting Body Formation in Amoebozoa.</title>
        <authorList>
            <person name="Hillmann F."/>
            <person name="Forbes G."/>
            <person name="Novohradska S."/>
            <person name="Ferling I."/>
            <person name="Riege K."/>
            <person name="Groth M."/>
            <person name="Westermann M."/>
            <person name="Marz M."/>
            <person name="Spaller T."/>
            <person name="Winckler T."/>
            <person name="Schaap P."/>
            <person name="Glockner G."/>
        </authorList>
    </citation>
    <scope>NUCLEOTIDE SEQUENCE [LARGE SCALE GENOMIC DNA]</scope>
    <source>
        <strain evidence="1 2">Jena</strain>
    </source>
</reference>
<dbReference type="InParanoid" id="A0A2P6N048"/>
<evidence type="ECO:0000313" key="1">
    <source>
        <dbReference type="EMBL" id="PRP77313.1"/>
    </source>
</evidence>
<dbReference type="AlphaFoldDB" id="A0A2P6N048"/>
<dbReference type="EMBL" id="MDYQ01000269">
    <property type="protein sequence ID" value="PRP77313.1"/>
    <property type="molecule type" value="Genomic_DNA"/>
</dbReference>
<name>A0A2P6N048_9EUKA</name>
<keyword evidence="2" id="KW-1185">Reference proteome</keyword>
<comment type="caution">
    <text evidence="1">The sequence shown here is derived from an EMBL/GenBank/DDBJ whole genome shotgun (WGS) entry which is preliminary data.</text>
</comment>
<dbReference type="AntiFam" id="ANF00010">
    <property type="entry name" value="tRNA translation"/>
</dbReference>
<protein>
    <submittedName>
        <fullName evidence="1">Uncharacterized protein</fullName>
    </submittedName>
</protein>
<dbReference type="Proteomes" id="UP000241769">
    <property type="component" value="Unassembled WGS sequence"/>
</dbReference>
<evidence type="ECO:0000313" key="2">
    <source>
        <dbReference type="Proteomes" id="UP000241769"/>
    </source>
</evidence>
<proteinExistence type="predicted"/>